<evidence type="ECO:0000256" key="7">
    <source>
        <dbReference type="ARBA" id="ARBA00022968"/>
    </source>
</evidence>
<dbReference type="OrthoDB" id="6053417at2759"/>
<dbReference type="InterPro" id="IPR029044">
    <property type="entry name" value="Nucleotide-diphossugar_trans"/>
</dbReference>
<dbReference type="EC" id="2.4.1.135" evidence="3 15"/>
<dbReference type="GO" id="GO:0050650">
    <property type="term" value="P:chondroitin sulfate proteoglycan biosynthetic process"/>
    <property type="evidence" value="ECO:0007669"/>
    <property type="project" value="TreeGrafter"/>
</dbReference>
<evidence type="ECO:0000256" key="13">
    <source>
        <dbReference type="PIRSR" id="PIRSR605027-1"/>
    </source>
</evidence>
<accession>A0A8S3UCP4</accession>
<comment type="pathway">
    <text evidence="15">Protein modification; protein glycosylation.</text>
</comment>
<keyword evidence="16" id="KW-0328">Glycosyltransferase</keyword>
<feature type="binding site" evidence="14">
    <location>
        <position position="158"/>
    </location>
    <ligand>
        <name>Mn(2+)</name>
        <dbReference type="ChEBI" id="CHEBI:29035"/>
    </ligand>
</feature>
<evidence type="ECO:0000256" key="10">
    <source>
        <dbReference type="ARBA" id="ARBA00023180"/>
    </source>
</evidence>
<evidence type="ECO:0000256" key="11">
    <source>
        <dbReference type="ARBA" id="ARBA00023211"/>
    </source>
</evidence>
<evidence type="ECO:0000256" key="9">
    <source>
        <dbReference type="ARBA" id="ARBA00023136"/>
    </source>
</evidence>
<dbReference type="Pfam" id="PF03360">
    <property type="entry name" value="Glyco_transf_43"/>
    <property type="match status" value="1"/>
</dbReference>
<dbReference type="AlphaFoldDB" id="A0A8S3UCP4"/>
<evidence type="ECO:0000256" key="5">
    <source>
        <dbReference type="ARBA" id="ARBA00022692"/>
    </source>
</evidence>
<dbReference type="SUPFAM" id="SSF53448">
    <property type="entry name" value="Nucleotide-diphospho-sugar transferases"/>
    <property type="match status" value="1"/>
</dbReference>
<dbReference type="FunFam" id="3.90.550.10:FF:000044">
    <property type="entry name" value="Galactosylgalactosylxylosylprotein 3-beta-glucuronosyltransferase"/>
    <property type="match status" value="1"/>
</dbReference>
<dbReference type="InterPro" id="IPR005027">
    <property type="entry name" value="Glyco_trans_43"/>
</dbReference>
<sequence length="291" mass="33971">MATRSAAKISVKAVILACIAFFFLYSKFLSSDVLHYDNGGRISCTKREEQNQHLPIIYVITPTYKRLTQIPELTRLGNTLRNVPAVHWIVVEEGKRTLEAVRHLLMKIDIQFTYLSATRYKNVPRTLKGIHQRNKAIFWLRENIDMSKDGVVYFADDDNTYDLEIFIEMRYTKKISVWPVGFVSEKKYQTPILENGKVIKFDAWNTKHRQFPIDMAGFALNTKTFYFNDDLYFWKSFQEGYQETSFLEICCTLNDLEPKANGCTKVLVLHTKTKDPLLYFESYNDSDSDTE</sequence>
<evidence type="ECO:0000256" key="4">
    <source>
        <dbReference type="ARBA" id="ARBA00022679"/>
    </source>
</evidence>
<comment type="catalytic activity">
    <reaction evidence="12 15">
        <text>3-O-(beta-D-galactosyl-(1-&gt;3)-beta-D-galactosyl-(1-&gt;4)-beta-D-xylosyl)-L-seryl-[protein] + UDP-alpha-D-glucuronate = 3-O-(beta-D-GlcA-(1-&gt;3)-beta-D-Gal-(1-&gt;3)-beta-D-Gal-(1-&gt;4)-beta-D-Xyl)-L-seryl-[protein] + UDP + H(+)</text>
        <dbReference type="Rhea" id="RHEA:24168"/>
        <dbReference type="Rhea" id="RHEA-COMP:12571"/>
        <dbReference type="Rhea" id="RHEA-COMP:12573"/>
        <dbReference type="ChEBI" id="CHEBI:15378"/>
        <dbReference type="ChEBI" id="CHEBI:58052"/>
        <dbReference type="ChEBI" id="CHEBI:58223"/>
        <dbReference type="ChEBI" id="CHEBI:132090"/>
        <dbReference type="ChEBI" id="CHEBI:132093"/>
        <dbReference type="EC" id="2.4.1.135"/>
    </reaction>
</comment>
<dbReference type="GO" id="GO:0015018">
    <property type="term" value="F:galactosylgalactosylxylosylprotein 3-beta-glucuronosyltransferase activity"/>
    <property type="evidence" value="ECO:0007669"/>
    <property type="project" value="UniProtKB-UniRule"/>
</dbReference>
<evidence type="ECO:0000313" key="17">
    <source>
        <dbReference type="Proteomes" id="UP000683360"/>
    </source>
</evidence>
<dbReference type="Proteomes" id="UP000683360">
    <property type="component" value="Unassembled WGS sequence"/>
</dbReference>
<keyword evidence="10" id="KW-0325">Glycoprotein</keyword>
<feature type="active site" description="Proton donor/acceptor" evidence="13">
    <location>
        <position position="243"/>
    </location>
</feature>
<evidence type="ECO:0000256" key="8">
    <source>
        <dbReference type="ARBA" id="ARBA00022989"/>
    </source>
</evidence>
<keyword evidence="7 15" id="KW-0735">Signal-anchor</keyword>
<comment type="similarity">
    <text evidence="2 15">Belongs to the glycosyltransferase 43 family.</text>
</comment>
<proteinExistence type="inferred from homology"/>
<evidence type="ECO:0000313" key="16">
    <source>
        <dbReference type="EMBL" id="CAG2241310.1"/>
    </source>
</evidence>
<evidence type="ECO:0000256" key="1">
    <source>
        <dbReference type="ARBA" id="ARBA00004606"/>
    </source>
</evidence>
<organism evidence="16 17">
    <name type="scientific">Mytilus edulis</name>
    <name type="common">Blue mussel</name>
    <dbReference type="NCBI Taxonomy" id="6550"/>
    <lineage>
        <taxon>Eukaryota</taxon>
        <taxon>Metazoa</taxon>
        <taxon>Spiralia</taxon>
        <taxon>Lophotrochozoa</taxon>
        <taxon>Mollusca</taxon>
        <taxon>Bivalvia</taxon>
        <taxon>Autobranchia</taxon>
        <taxon>Pteriomorphia</taxon>
        <taxon>Mytilida</taxon>
        <taxon>Mytiloidea</taxon>
        <taxon>Mytilidae</taxon>
        <taxon>Mytilinae</taxon>
        <taxon>Mytilus</taxon>
    </lineage>
</organism>
<evidence type="ECO:0000256" key="14">
    <source>
        <dbReference type="PIRSR" id="PIRSR605027-3"/>
    </source>
</evidence>
<keyword evidence="4 15" id="KW-0808">Transferase</keyword>
<keyword evidence="11 14" id="KW-0464">Manganese</keyword>
<comment type="cofactor">
    <cofactor evidence="14 15">
        <name>Mn(2+)</name>
        <dbReference type="ChEBI" id="CHEBI:29035"/>
    </cofactor>
</comment>
<protein>
    <recommendedName>
        <fullName evidence="3 15">Galactosylgalactosylxylosylprotein 3-beta-glucuronosyltransferase</fullName>
        <ecNumber evidence="3 15">2.4.1.135</ecNumber>
    </recommendedName>
</protein>
<dbReference type="Gene3D" id="3.90.550.10">
    <property type="entry name" value="Spore Coat Polysaccharide Biosynthesis Protein SpsA, Chain A"/>
    <property type="match status" value="1"/>
</dbReference>
<dbReference type="GO" id="GO:0046872">
    <property type="term" value="F:metal ion binding"/>
    <property type="evidence" value="ECO:0007669"/>
    <property type="project" value="UniProtKB-KW"/>
</dbReference>
<keyword evidence="6 14" id="KW-0479">Metal-binding</keyword>
<evidence type="ECO:0000256" key="3">
    <source>
        <dbReference type="ARBA" id="ARBA00012641"/>
    </source>
</evidence>
<evidence type="ECO:0000256" key="15">
    <source>
        <dbReference type="RuleBase" id="RU363127"/>
    </source>
</evidence>
<dbReference type="CDD" id="cd00218">
    <property type="entry name" value="GlcAT-I"/>
    <property type="match status" value="1"/>
</dbReference>
<keyword evidence="9" id="KW-0472">Membrane</keyword>
<dbReference type="EMBL" id="CAJPWZ010002582">
    <property type="protein sequence ID" value="CAG2241310.1"/>
    <property type="molecule type" value="Genomic_DNA"/>
</dbReference>
<evidence type="ECO:0000256" key="2">
    <source>
        <dbReference type="ARBA" id="ARBA00007706"/>
    </source>
</evidence>
<dbReference type="GO" id="GO:0005975">
    <property type="term" value="P:carbohydrate metabolic process"/>
    <property type="evidence" value="ECO:0007669"/>
    <property type="project" value="TreeGrafter"/>
</dbReference>
<dbReference type="PANTHER" id="PTHR10896:SF50">
    <property type="entry name" value="GALACTOSYLGALACTOSYLXYLOSYLPROTEIN 3-BETA-GLUCURONOSYLTRANSFERASE P"/>
    <property type="match status" value="1"/>
</dbReference>
<comment type="caution">
    <text evidence="16">The sequence shown here is derived from an EMBL/GenBank/DDBJ whole genome shotgun (WGS) entry which is preliminary data.</text>
</comment>
<evidence type="ECO:0000256" key="6">
    <source>
        <dbReference type="ARBA" id="ARBA00022723"/>
    </source>
</evidence>
<keyword evidence="5" id="KW-0812">Transmembrane</keyword>
<reference evidence="16" key="1">
    <citation type="submission" date="2021-03" db="EMBL/GenBank/DDBJ databases">
        <authorList>
            <person name="Bekaert M."/>
        </authorList>
    </citation>
    <scope>NUCLEOTIDE SEQUENCE</scope>
</reference>
<dbReference type="GO" id="GO:0000139">
    <property type="term" value="C:Golgi membrane"/>
    <property type="evidence" value="ECO:0007669"/>
    <property type="project" value="UniProtKB-SubCell"/>
</dbReference>
<dbReference type="PANTHER" id="PTHR10896">
    <property type="entry name" value="GALACTOSYLGALACTOSYLXYLOSYLPROTEIN 3-BETA-GLUCURONOSYLTRANSFERASE BETA-1,3-GLUCURONYLTRANSFERASE"/>
    <property type="match status" value="1"/>
</dbReference>
<keyword evidence="15" id="KW-0333">Golgi apparatus</keyword>
<keyword evidence="17" id="KW-1185">Reference proteome</keyword>
<evidence type="ECO:0000256" key="12">
    <source>
        <dbReference type="ARBA" id="ARBA00047979"/>
    </source>
</evidence>
<name>A0A8S3UCP4_MYTED</name>
<keyword evidence="8" id="KW-1133">Transmembrane helix</keyword>
<gene>
    <name evidence="16" type="ORF">MEDL_53544</name>
</gene>
<comment type="subcellular location">
    <subcellularLocation>
        <location evidence="15">Golgi apparatus membrane</location>
        <topology evidence="15">Single-pass type II membrane protein</topology>
    </subcellularLocation>
    <subcellularLocation>
        <location evidence="1">Membrane</location>
        <topology evidence="1">Single-pass type II membrane protein</topology>
    </subcellularLocation>
</comment>